<name>A0ABU2BGG8_9MICC</name>
<organism evidence="1 2">
    <name type="scientific">Paeniglutamicibacter sulfureus</name>
    <dbReference type="NCBI Taxonomy" id="43666"/>
    <lineage>
        <taxon>Bacteria</taxon>
        <taxon>Bacillati</taxon>
        <taxon>Actinomycetota</taxon>
        <taxon>Actinomycetes</taxon>
        <taxon>Micrococcales</taxon>
        <taxon>Micrococcaceae</taxon>
        <taxon>Paeniglutamicibacter</taxon>
    </lineage>
</organism>
<reference evidence="1 2" key="1">
    <citation type="submission" date="2023-07" db="EMBL/GenBank/DDBJ databases">
        <title>Sequencing the genomes of 1000 actinobacteria strains.</title>
        <authorList>
            <person name="Klenk H.-P."/>
        </authorList>
    </citation>
    <scope>NUCLEOTIDE SEQUENCE [LARGE SCALE GENOMIC DNA]</scope>
    <source>
        <strain evidence="1 2">DSM 20167</strain>
    </source>
</reference>
<dbReference type="InterPro" id="IPR029033">
    <property type="entry name" value="His_PPase_superfam"/>
</dbReference>
<dbReference type="EMBL" id="JAVDYI010000001">
    <property type="protein sequence ID" value="MDR7357736.1"/>
    <property type="molecule type" value="Genomic_DNA"/>
</dbReference>
<dbReference type="PROSITE" id="PS00175">
    <property type="entry name" value="PG_MUTASE"/>
    <property type="match status" value="1"/>
</dbReference>
<dbReference type="InterPro" id="IPR001345">
    <property type="entry name" value="PG/BPGM_mutase_AS"/>
</dbReference>
<dbReference type="PANTHER" id="PTHR48100:SF58">
    <property type="entry name" value="PE-PGRS FAMILY PROTEIN PE_PGRS11"/>
    <property type="match status" value="1"/>
</dbReference>
<dbReference type="EC" id="5.4.2.12" evidence="1"/>
<dbReference type="GO" id="GO:0004619">
    <property type="term" value="F:phosphoglycerate mutase activity"/>
    <property type="evidence" value="ECO:0007669"/>
    <property type="project" value="UniProtKB-EC"/>
</dbReference>
<dbReference type="PANTHER" id="PTHR48100">
    <property type="entry name" value="BROAD-SPECIFICITY PHOSPHATASE YOR283W-RELATED"/>
    <property type="match status" value="1"/>
</dbReference>
<protein>
    <submittedName>
        <fullName evidence="1">Phosphoglycerate mutase</fullName>
        <ecNumber evidence="1">5.4.2.12</ecNumber>
    </submittedName>
</protein>
<keyword evidence="2" id="KW-1185">Reference proteome</keyword>
<comment type="caution">
    <text evidence="1">The sequence shown here is derived from an EMBL/GenBank/DDBJ whole genome shotgun (WGS) entry which is preliminary data.</text>
</comment>
<keyword evidence="1" id="KW-0413">Isomerase</keyword>
<dbReference type="Proteomes" id="UP001183817">
    <property type="component" value="Unassembled WGS sequence"/>
</dbReference>
<dbReference type="InterPro" id="IPR013078">
    <property type="entry name" value="His_Pase_superF_clade-1"/>
</dbReference>
<dbReference type="RefSeq" id="WP_264268439.1">
    <property type="nucleotide sequence ID" value="NZ_BAAAWO010000001.1"/>
</dbReference>
<dbReference type="Gene3D" id="3.40.50.1240">
    <property type="entry name" value="Phosphoglycerate mutase-like"/>
    <property type="match status" value="1"/>
</dbReference>
<accession>A0ABU2BGG8</accession>
<dbReference type="InterPro" id="IPR050275">
    <property type="entry name" value="PGM_Phosphatase"/>
</dbReference>
<dbReference type="Pfam" id="PF00300">
    <property type="entry name" value="His_Phos_1"/>
    <property type="match status" value="1"/>
</dbReference>
<evidence type="ECO:0000313" key="1">
    <source>
        <dbReference type="EMBL" id="MDR7357736.1"/>
    </source>
</evidence>
<dbReference type="CDD" id="cd07067">
    <property type="entry name" value="HP_PGM_like"/>
    <property type="match status" value="1"/>
</dbReference>
<dbReference type="SUPFAM" id="SSF53254">
    <property type="entry name" value="Phosphoglycerate mutase-like"/>
    <property type="match status" value="1"/>
</dbReference>
<proteinExistence type="predicted"/>
<evidence type="ECO:0000313" key="2">
    <source>
        <dbReference type="Proteomes" id="UP001183817"/>
    </source>
</evidence>
<sequence>MRLILIRHGQTASNVAQALDTAAPGAPLDETGLAQARELVRRLGAEDVDAVFSSPLLRAKMTATPLADSRGLVLAEHVGLSEISAGDLEMRNDPEAQLAYRDVFFRWLSGDLAAKVAGGEDAHTALDRFNSVIEQARAAGTGKLVVVSHAAMLVTWLASRSTNFDPGLLSPLPLANTGVVTLDAVARSRWTMRSWQDRRLD</sequence>
<gene>
    <name evidence="1" type="ORF">J2S64_001427</name>
</gene>
<dbReference type="SMART" id="SM00855">
    <property type="entry name" value="PGAM"/>
    <property type="match status" value="1"/>
</dbReference>